<feature type="coiled-coil region" evidence="1">
    <location>
        <begin position="1"/>
        <end position="43"/>
    </location>
</feature>
<comment type="caution">
    <text evidence="2">The sequence shown here is derived from an EMBL/GenBank/DDBJ whole genome shotgun (WGS) entry which is preliminary data.</text>
</comment>
<sequence length="312" mass="36663">MQEDAEKKERALANVEKEKQELYSNLKKEKRSSTNLKQQLQDERDFYFKEKEHYCQEMNDCRKLKKKLSESIISKQEKETNVEILECKTQITKLQEALNQTLEANYNLSVKFLRMKNTKTNLKHRLKQHDLDHKKGMDNLVKQVNSVKTNLEEVIDKRFMFPISPSNRKYLQVIKENGLLMYDNLCLQMEIDRLTQRIDRIKYSQSNKDIKQKYKFISKNATTQTGEQHSSAKLKKSQQNVILTSVREEKSHSKVIKVFERTETVGTPQIIMLENDIPGMNTKLEESVHANKIKEYSSNNSSFRAHSAPDLV</sequence>
<keyword evidence="3" id="KW-1185">Reference proteome</keyword>
<keyword evidence="1" id="KW-0175">Coiled coil</keyword>
<protein>
    <submittedName>
        <fullName evidence="2">Uncharacterized protein</fullName>
    </submittedName>
</protein>
<gene>
    <name evidence="2" type="ORF">RI129_005867</name>
</gene>
<evidence type="ECO:0000313" key="3">
    <source>
        <dbReference type="Proteomes" id="UP001329430"/>
    </source>
</evidence>
<evidence type="ECO:0000313" key="2">
    <source>
        <dbReference type="EMBL" id="KAK5644567.1"/>
    </source>
</evidence>
<dbReference type="AlphaFoldDB" id="A0AAN7ZHT9"/>
<proteinExistence type="predicted"/>
<reference evidence="2 3" key="1">
    <citation type="journal article" date="2024" name="Insects">
        <title>An Improved Chromosome-Level Genome Assembly of the Firefly Pyrocoelia pectoralis.</title>
        <authorList>
            <person name="Fu X."/>
            <person name="Meyer-Rochow V.B."/>
            <person name="Ballantyne L."/>
            <person name="Zhu X."/>
        </authorList>
    </citation>
    <scope>NUCLEOTIDE SEQUENCE [LARGE SCALE GENOMIC DNA]</scope>
    <source>
        <strain evidence="2">XCY_ONT2</strain>
    </source>
</reference>
<evidence type="ECO:0000256" key="1">
    <source>
        <dbReference type="SAM" id="Coils"/>
    </source>
</evidence>
<organism evidence="2 3">
    <name type="scientific">Pyrocoelia pectoralis</name>
    <dbReference type="NCBI Taxonomy" id="417401"/>
    <lineage>
        <taxon>Eukaryota</taxon>
        <taxon>Metazoa</taxon>
        <taxon>Ecdysozoa</taxon>
        <taxon>Arthropoda</taxon>
        <taxon>Hexapoda</taxon>
        <taxon>Insecta</taxon>
        <taxon>Pterygota</taxon>
        <taxon>Neoptera</taxon>
        <taxon>Endopterygota</taxon>
        <taxon>Coleoptera</taxon>
        <taxon>Polyphaga</taxon>
        <taxon>Elateriformia</taxon>
        <taxon>Elateroidea</taxon>
        <taxon>Lampyridae</taxon>
        <taxon>Lampyrinae</taxon>
        <taxon>Pyrocoelia</taxon>
    </lineage>
</organism>
<accession>A0AAN7ZHT9</accession>
<dbReference type="Proteomes" id="UP001329430">
    <property type="component" value="Chromosome 4"/>
</dbReference>
<dbReference type="EMBL" id="JAVRBK010000004">
    <property type="protein sequence ID" value="KAK5644567.1"/>
    <property type="molecule type" value="Genomic_DNA"/>
</dbReference>
<name>A0AAN7ZHT9_9COLE</name>